<feature type="compositionally biased region" description="Polar residues" evidence="1">
    <location>
        <begin position="87"/>
        <end position="111"/>
    </location>
</feature>
<organism evidence="2 3">
    <name type="scientific">Linnemannia elongata AG-77</name>
    <dbReference type="NCBI Taxonomy" id="1314771"/>
    <lineage>
        <taxon>Eukaryota</taxon>
        <taxon>Fungi</taxon>
        <taxon>Fungi incertae sedis</taxon>
        <taxon>Mucoromycota</taxon>
        <taxon>Mortierellomycotina</taxon>
        <taxon>Mortierellomycetes</taxon>
        <taxon>Mortierellales</taxon>
        <taxon>Mortierellaceae</taxon>
        <taxon>Linnemannia</taxon>
    </lineage>
</organism>
<evidence type="ECO:0000313" key="2">
    <source>
        <dbReference type="EMBL" id="OAQ24527.1"/>
    </source>
</evidence>
<feature type="region of interest" description="Disordered" evidence="1">
    <location>
        <begin position="78"/>
        <end position="140"/>
    </location>
</feature>
<feature type="compositionally biased region" description="Low complexity" evidence="1">
    <location>
        <begin position="328"/>
        <end position="355"/>
    </location>
</feature>
<name>A0A197JH63_9FUNG</name>
<feature type="region of interest" description="Disordered" evidence="1">
    <location>
        <begin position="472"/>
        <end position="538"/>
    </location>
</feature>
<keyword evidence="3" id="KW-1185">Reference proteome</keyword>
<reference evidence="2 3" key="1">
    <citation type="submission" date="2016-05" db="EMBL/GenBank/DDBJ databases">
        <title>Genome sequencing reveals origins of a unique bacterial endosymbiosis in the earliest lineages of terrestrial Fungi.</title>
        <authorList>
            <consortium name="DOE Joint Genome Institute"/>
            <person name="Uehling J."/>
            <person name="Gryganskyi A."/>
            <person name="Hameed K."/>
            <person name="Tschaplinski T."/>
            <person name="Misztal P."/>
            <person name="Wu S."/>
            <person name="Desiro A."/>
            <person name="Vande Pol N."/>
            <person name="Du Z.-Y."/>
            <person name="Zienkiewicz A."/>
            <person name="Zienkiewicz K."/>
            <person name="Morin E."/>
            <person name="Tisserant E."/>
            <person name="Splivallo R."/>
            <person name="Hainaut M."/>
            <person name="Henrissat B."/>
            <person name="Ohm R."/>
            <person name="Kuo A."/>
            <person name="Yan J."/>
            <person name="Lipzen A."/>
            <person name="Nolan M."/>
            <person name="Labutti K."/>
            <person name="Barry K."/>
            <person name="Goldstein A."/>
            <person name="Labbe J."/>
            <person name="Schadt C."/>
            <person name="Tuskan G."/>
            <person name="Grigoriev I."/>
            <person name="Martin F."/>
            <person name="Vilgalys R."/>
            <person name="Bonito G."/>
        </authorList>
    </citation>
    <scope>NUCLEOTIDE SEQUENCE [LARGE SCALE GENOMIC DNA]</scope>
    <source>
        <strain evidence="2 3">AG-77</strain>
    </source>
</reference>
<dbReference type="OrthoDB" id="2435622at2759"/>
<feature type="region of interest" description="Disordered" evidence="1">
    <location>
        <begin position="1"/>
        <end position="48"/>
    </location>
</feature>
<evidence type="ECO:0000313" key="3">
    <source>
        <dbReference type="Proteomes" id="UP000078512"/>
    </source>
</evidence>
<evidence type="ECO:0000256" key="1">
    <source>
        <dbReference type="SAM" id="MobiDB-lite"/>
    </source>
</evidence>
<feature type="compositionally biased region" description="Low complexity" evidence="1">
    <location>
        <begin position="124"/>
        <end position="140"/>
    </location>
</feature>
<feature type="region of interest" description="Disordered" evidence="1">
    <location>
        <begin position="322"/>
        <end position="360"/>
    </location>
</feature>
<feature type="compositionally biased region" description="Low complexity" evidence="1">
    <location>
        <begin position="22"/>
        <end position="31"/>
    </location>
</feature>
<protein>
    <submittedName>
        <fullName evidence="2">Uncharacterized protein</fullName>
    </submittedName>
</protein>
<proteinExistence type="predicted"/>
<sequence length="586" mass="63288">MTFFLTAWRDKRKTKTNKRRASSSSSSSSTSPQDSGFGGSSFSTVSDQSSNVGAFTTLSSLSSLSPRQQQQHQKLLLQKNGHGGQSRFRSTWSADKNGGDSRNGSSISTMESRQHHHHHHFVYPSSAGSPSSSSHPLAPLSPFSAHYERSISPPLMSRPSPSSSSARFKAALSRLLLLPRKGDQHYYPPCTTAAAASANYKTTRTCSSRPNAISSLEVAKGCHLDDGRLTNNTNNNGHHPLLQPQNKKKQQLFHRKHPLLTIKTSTTAPPSVLSPLSPLSPFSSSNGGASNVVGVLPIPADPTAPACFPGTGPVDFALKSQQLQQFQPTSSSRRPSLTPSLTPSLSRVTSPTSPTAVSGRHLIPHHHHRNHMHMSTDSMSNNPASLSSTLMLRRGSVESIAMSLHSLNNGPSSTHLLRRGSVESMTMSLYDYERTNASSSNNWTMPTSNNDRRMSISGRSMDEMEVVVVSSSRNGESLDSSVHPFAHQPHNTGRYENSGECDYNDDETESGETPAALSDRFGPRSVQRQHKKTPSLSPSMMAHFSQIEKVTSSASASKTKSSLGQGYDISTMFQVGPLTTPSSPMA</sequence>
<feature type="compositionally biased region" description="Basic residues" evidence="1">
    <location>
        <begin position="10"/>
        <end position="21"/>
    </location>
</feature>
<dbReference type="AlphaFoldDB" id="A0A197JH63"/>
<accession>A0A197JH63</accession>
<dbReference type="Proteomes" id="UP000078512">
    <property type="component" value="Unassembled WGS sequence"/>
</dbReference>
<dbReference type="EMBL" id="KV442092">
    <property type="protein sequence ID" value="OAQ24527.1"/>
    <property type="molecule type" value="Genomic_DNA"/>
</dbReference>
<gene>
    <name evidence="2" type="ORF">K457DRAFT_35751</name>
</gene>